<dbReference type="InterPro" id="IPR050400">
    <property type="entry name" value="Bact_Cytoskel_RodZ"/>
</dbReference>
<gene>
    <name evidence="4" type="ORF">KME28_08035</name>
</gene>
<dbReference type="InterPro" id="IPR010982">
    <property type="entry name" value="Lambda_DNA-bd_dom_sf"/>
</dbReference>
<dbReference type="EMBL" id="JAHHHW010000073">
    <property type="protein sequence ID" value="MBW4431666.1"/>
    <property type="molecule type" value="Genomic_DNA"/>
</dbReference>
<evidence type="ECO:0000313" key="5">
    <source>
        <dbReference type="Proteomes" id="UP000813215"/>
    </source>
</evidence>
<feature type="compositionally biased region" description="Polar residues" evidence="1">
    <location>
        <begin position="141"/>
        <end position="177"/>
    </location>
</feature>
<dbReference type="Gene3D" id="1.10.260.40">
    <property type="entry name" value="lambda repressor-like DNA-binding domains"/>
    <property type="match status" value="1"/>
</dbReference>
<dbReference type="PANTHER" id="PTHR34475:SF1">
    <property type="entry name" value="CYTOSKELETON PROTEIN RODZ"/>
    <property type="match status" value="1"/>
</dbReference>
<feature type="region of interest" description="Disordered" evidence="1">
    <location>
        <begin position="141"/>
        <end position="208"/>
    </location>
</feature>
<name>A0A9E3LS60_9NOST</name>
<keyword evidence="2" id="KW-0472">Membrane</keyword>
<feature type="domain" description="Cytoskeleton protein RodZ-like C-terminal" evidence="3">
    <location>
        <begin position="215"/>
        <end position="283"/>
    </location>
</feature>
<keyword evidence="2" id="KW-0812">Transmembrane</keyword>
<dbReference type="InterPro" id="IPR025194">
    <property type="entry name" value="RodZ-like_C"/>
</dbReference>
<comment type="caution">
    <text evidence="4">The sequence shown here is derived from an EMBL/GenBank/DDBJ whole genome shotgun (WGS) entry which is preliminary data.</text>
</comment>
<evidence type="ECO:0000256" key="2">
    <source>
        <dbReference type="SAM" id="Phobius"/>
    </source>
</evidence>
<protein>
    <submittedName>
        <fullName evidence="4">DUF4115 domain-containing protein</fullName>
    </submittedName>
</protein>
<proteinExistence type="predicted"/>
<reference evidence="4" key="2">
    <citation type="journal article" date="2022" name="Microbiol. Resour. Announc.">
        <title>Metagenome Sequencing to Explore Phylogenomics of Terrestrial Cyanobacteria.</title>
        <authorList>
            <person name="Ward R.D."/>
            <person name="Stajich J.E."/>
            <person name="Johansen J.R."/>
            <person name="Huntemann M."/>
            <person name="Clum A."/>
            <person name="Foster B."/>
            <person name="Foster B."/>
            <person name="Roux S."/>
            <person name="Palaniappan K."/>
            <person name="Varghese N."/>
            <person name="Mukherjee S."/>
            <person name="Reddy T.B.K."/>
            <person name="Daum C."/>
            <person name="Copeland A."/>
            <person name="Chen I.A."/>
            <person name="Ivanova N.N."/>
            <person name="Kyrpides N.C."/>
            <person name="Shapiro N."/>
            <person name="Eloe-Fadrosh E.A."/>
            <person name="Pietrasiak N."/>
        </authorList>
    </citation>
    <scope>NUCLEOTIDE SEQUENCE</scope>
    <source>
        <strain evidence="4">HA4357-MV3</strain>
    </source>
</reference>
<organism evidence="4 5">
    <name type="scientific">Pelatocladus maniniholoensis HA4357-MV3</name>
    <dbReference type="NCBI Taxonomy" id="1117104"/>
    <lineage>
        <taxon>Bacteria</taxon>
        <taxon>Bacillati</taxon>
        <taxon>Cyanobacteriota</taxon>
        <taxon>Cyanophyceae</taxon>
        <taxon>Nostocales</taxon>
        <taxon>Nostocaceae</taxon>
        <taxon>Pelatocladus</taxon>
    </lineage>
</organism>
<keyword evidence="2" id="KW-1133">Transmembrane helix</keyword>
<feature type="transmembrane region" description="Helical" evidence="2">
    <location>
        <begin position="109"/>
        <end position="128"/>
    </location>
</feature>
<feature type="compositionally biased region" description="Low complexity" evidence="1">
    <location>
        <begin position="183"/>
        <end position="207"/>
    </location>
</feature>
<dbReference type="Pfam" id="PF13464">
    <property type="entry name" value="RodZ_C"/>
    <property type="match status" value="1"/>
</dbReference>
<evidence type="ECO:0000259" key="3">
    <source>
        <dbReference type="Pfam" id="PF13464"/>
    </source>
</evidence>
<dbReference type="GO" id="GO:0003677">
    <property type="term" value="F:DNA binding"/>
    <property type="evidence" value="ECO:0007669"/>
    <property type="project" value="InterPro"/>
</dbReference>
<dbReference type="PANTHER" id="PTHR34475">
    <property type="match status" value="1"/>
</dbReference>
<reference evidence="4" key="1">
    <citation type="submission" date="2021-05" db="EMBL/GenBank/DDBJ databases">
        <authorList>
            <person name="Pietrasiak N."/>
            <person name="Ward R."/>
            <person name="Stajich J.E."/>
            <person name="Kurbessoian T."/>
        </authorList>
    </citation>
    <scope>NUCLEOTIDE SEQUENCE</scope>
    <source>
        <strain evidence="4">HA4357-MV3</strain>
    </source>
</reference>
<accession>A0A9E3LS60</accession>
<evidence type="ECO:0000313" key="4">
    <source>
        <dbReference type="EMBL" id="MBW4431666.1"/>
    </source>
</evidence>
<sequence>MTVTSFNEAQQEQLKEIGAYLRQIRQEKSVRIEQITAQTLIRQAFLEALEEGRYEDLPEPIFVQGFIRRYGDALGLDGVALAKNFAINFFLLDAGNDDKKAQKSPSIHIPLAVPYVVLLTVASFILFFRLNPKAPADSVAQDQKSKASPQTTLSTTVAASPTLSPFTTPAATTQSPEASLAASPTLSPFTTPTTTTTPLSETSPSTLAASPVEVTLELQGESWVRVKADGKTMFVGTLKKGERKTWTANKQLTVRSGNAGAVLVSANKSEQKPLGDIGKIKTVTFTPETVNSQ</sequence>
<evidence type="ECO:0000256" key="1">
    <source>
        <dbReference type="SAM" id="MobiDB-lite"/>
    </source>
</evidence>
<dbReference type="Proteomes" id="UP000813215">
    <property type="component" value="Unassembled WGS sequence"/>
</dbReference>
<dbReference type="Pfam" id="PF13413">
    <property type="entry name" value="HTH_25"/>
    <property type="match status" value="1"/>
</dbReference>
<dbReference type="AlphaFoldDB" id="A0A9E3LS60"/>